<keyword evidence="4" id="KW-0238">DNA-binding</keyword>
<comment type="function">
    <text evidence="1">Putative transcription factor.</text>
</comment>
<feature type="compositionally biased region" description="Basic and acidic residues" evidence="7">
    <location>
        <begin position="216"/>
        <end position="225"/>
    </location>
</feature>
<dbReference type="Pfam" id="PF02042">
    <property type="entry name" value="RWP-RK"/>
    <property type="match status" value="1"/>
</dbReference>
<evidence type="ECO:0000313" key="9">
    <source>
        <dbReference type="EMBL" id="KAK9066546.1"/>
    </source>
</evidence>
<keyword evidence="10" id="KW-1185">Reference proteome</keyword>
<feature type="region of interest" description="Disordered" evidence="7">
    <location>
        <begin position="195"/>
        <end position="225"/>
    </location>
</feature>
<evidence type="ECO:0000256" key="6">
    <source>
        <dbReference type="ARBA" id="ARBA00023242"/>
    </source>
</evidence>
<comment type="caution">
    <text evidence="9">The sequence shown here is derived from an EMBL/GenBank/DDBJ whole genome shotgun (WGS) entry which is preliminary data.</text>
</comment>
<dbReference type="AlphaFoldDB" id="A0AAP0D2F3"/>
<evidence type="ECO:0000256" key="3">
    <source>
        <dbReference type="ARBA" id="ARBA00023054"/>
    </source>
</evidence>
<dbReference type="PANTHER" id="PTHR46373:SF20">
    <property type="entry name" value="PROTEIN RKD1"/>
    <property type="match status" value="1"/>
</dbReference>
<organism evidence="9 10">
    <name type="scientific">Deinandra increscens subsp. villosa</name>
    <dbReference type="NCBI Taxonomy" id="3103831"/>
    <lineage>
        <taxon>Eukaryota</taxon>
        <taxon>Viridiplantae</taxon>
        <taxon>Streptophyta</taxon>
        <taxon>Embryophyta</taxon>
        <taxon>Tracheophyta</taxon>
        <taxon>Spermatophyta</taxon>
        <taxon>Magnoliopsida</taxon>
        <taxon>eudicotyledons</taxon>
        <taxon>Gunneridae</taxon>
        <taxon>Pentapetalae</taxon>
        <taxon>asterids</taxon>
        <taxon>campanulids</taxon>
        <taxon>Asterales</taxon>
        <taxon>Asteraceae</taxon>
        <taxon>Asteroideae</taxon>
        <taxon>Heliantheae alliance</taxon>
        <taxon>Madieae</taxon>
        <taxon>Madiinae</taxon>
        <taxon>Deinandra</taxon>
    </lineage>
</organism>
<evidence type="ECO:0000256" key="1">
    <source>
        <dbReference type="ARBA" id="ARBA00004049"/>
    </source>
</evidence>
<feature type="domain" description="RWP-RK" evidence="8">
    <location>
        <begin position="53"/>
        <end position="138"/>
    </location>
</feature>
<evidence type="ECO:0000259" key="8">
    <source>
        <dbReference type="PROSITE" id="PS51519"/>
    </source>
</evidence>
<evidence type="ECO:0000313" key="10">
    <source>
        <dbReference type="Proteomes" id="UP001408789"/>
    </source>
</evidence>
<sequence length="225" mass="25337">MSKVDQNQPPLVTYGDDVNVGDVMNTSTMNNSHDIKVRKTVSLRDGRRLENGHGEDVNAAGCFSYTSKMMLSREVISQYFYMPITQAAKELNVGLTLLKKRCRELGIRRWPHRKLMSLQTLINNVQQLGEDSGEIAKGKTREAIMLLEKERKKMEDVPDLKLESNTKRLRQACFKANYKRRRTMGVGRVAEAITGPKKSLSSCSSSCSISPDGYEAQDHEDYGDG</sequence>
<dbReference type="GO" id="GO:0003700">
    <property type="term" value="F:DNA-binding transcription factor activity"/>
    <property type="evidence" value="ECO:0007669"/>
    <property type="project" value="InterPro"/>
</dbReference>
<accession>A0AAP0D2F3</accession>
<keyword evidence="6" id="KW-0539">Nucleus</keyword>
<dbReference type="PROSITE" id="PS51519">
    <property type="entry name" value="RWP_RK"/>
    <property type="match status" value="1"/>
</dbReference>
<evidence type="ECO:0000256" key="7">
    <source>
        <dbReference type="SAM" id="MobiDB-lite"/>
    </source>
</evidence>
<keyword evidence="3" id="KW-0175">Coiled coil</keyword>
<dbReference type="InterPro" id="IPR003035">
    <property type="entry name" value="RWP-RK_dom"/>
</dbReference>
<proteinExistence type="predicted"/>
<dbReference type="PANTHER" id="PTHR46373">
    <property type="entry name" value="PROTEIN RKD4"/>
    <property type="match status" value="1"/>
</dbReference>
<protein>
    <recommendedName>
        <fullName evidence="8">RWP-RK domain-containing protein</fullName>
    </recommendedName>
</protein>
<dbReference type="Proteomes" id="UP001408789">
    <property type="component" value="Unassembled WGS sequence"/>
</dbReference>
<dbReference type="InterPro" id="IPR044607">
    <property type="entry name" value="RKD-like"/>
</dbReference>
<name>A0AAP0D2F3_9ASTR</name>
<feature type="compositionally biased region" description="Low complexity" evidence="7">
    <location>
        <begin position="199"/>
        <end position="210"/>
    </location>
</feature>
<dbReference type="GO" id="GO:0003677">
    <property type="term" value="F:DNA binding"/>
    <property type="evidence" value="ECO:0007669"/>
    <property type="project" value="UniProtKB-KW"/>
</dbReference>
<evidence type="ECO:0000256" key="5">
    <source>
        <dbReference type="ARBA" id="ARBA00023163"/>
    </source>
</evidence>
<gene>
    <name evidence="9" type="ORF">SSX86_013869</name>
</gene>
<reference evidence="9 10" key="1">
    <citation type="submission" date="2024-04" db="EMBL/GenBank/DDBJ databases">
        <title>The reference genome of an endangered Asteraceae, Deinandra increscens subsp. villosa, native to the Central Coast of California.</title>
        <authorList>
            <person name="Guilliams M."/>
            <person name="Hasenstab-Lehman K."/>
            <person name="Meyer R."/>
            <person name="Mcevoy S."/>
        </authorList>
    </citation>
    <scope>NUCLEOTIDE SEQUENCE [LARGE SCALE GENOMIC DNA]</scope>
    <source>
        <tissue evidence="9">Leaf</tissue>
    </source>
</reference>
<evidence type="ECO:0000256" key="4">
    <source>
        <dbReference type="ARBA" id="ARBA00023125"/>
    </source>
</evidence>
<dbReference type="EMBL" id="JBCNJP010000015">
    <property type="protein sequence ID" value="KAK9066546.1"/>
    <property type="molecule type" value="Genomic_DNA"/>
</dbReference>
<keyword evidence="2" id="KW-0805">Transcription regulation</keyword>
<keyword evidence="5" id="KW-0804">Transcription</keyword>
<evidence type="ECO:0000256" key="2">
    <source>
        <dbReference type="ARBA" id="ARBA00023015"/>
    </source>
</evidence>